<name>A0A562M3B8_9GAMM</name>
<dbReference type="Proteomes" id="UP000316471">
    <property type="component" value="Unassembled WGS sequence"/>
</dbReference>
<evidence type="ECO:0000256" key="1">
    <source>
        <dbReference type="SAM" id="MobiDB-lite"/>
    </source>
</evidence>
<evidence type="ECO:0000313" key="3">
    <source>
        <dbReference type="Proteomes" id="UP000316471"/>
    </source>
</evidence>
<comment type="caution">
    <text evidence="2">The sequence shown here is derived from an EMBL/GenBank/DDBJ whole genome shotgun (WGS) entry which is preliminary data.</text>
</comment>
<feature type="region of interest" description="Disordered" evidence="1">
    <location>
        <begin position="141"/>
        <end position="163"/>
    </location>
</feature>
<gene>
    <name evidence="2" type="ORF">IP93_00273</name>
</gene>
<organism evidence="2 3">
    <name type="scientific">Aerolutibacter ruishenii</name>
    <dbReference type="NCBI Taxonomy" id="686800"/>
    <lineage>
        <taxon>Bacteria</taxon>
        <taxon>Pseudomonadati</taxon>
        <taxon>Pseudomonadota</taxon>
        <taxon>Gammaproteobacteria</taxon>
        <taxon>Lysobacterales</taxon>
        <taxon>Lysobacteraceae</taxon>
        <taxon>Aerolutibacter</taxon>
    </lineage>
</organism>
<accession>A0A562M3B8</accession>
<dbReference type="RefSeq" id="WP_144811216.1">
    <property type="nucleotide sequence ID" value="NZ_VLKP01000001.1"/>
</dbReference>
<protein>
    <submittedName>
        <fullName evidence="2">Uncharacterized protein</fullName>
    </submittedName>
</protein>
<reference evidence="2 3" key="1">
    <citation type="journal article" date="2015" name="Stand. Genomic Sci.">
        <title>Genomic Encyclopedia of Bacterial and Archaeal Type Strains, Phase III: the genomes of soil and plant-associated and newly described type strains.</title>
        <authorList>
            <person name="Whitman W.B."/>
            <person name="Woyke T."/>
            <person name="Klenk H.P."/>
            <person name="Zhou Y."/>
            <person name="Lilburn T.G."/>
            <person name="Beck B.J."/>
            <person name="De Vos P."/>
            <person name="Vandamme P."/>
            <person name="Eisen J.A."/>
            <person name="Garrity G."/>
            <person name="Hugenholtz P."/>
            <person name="Kyrpides N.C."/>
        </authorList>
    </citation>
    <scope>NUCLEOTIDE SEQUENCE [LARGE SCALE GENOMIC DNA]</scope>
    <source>
        <strain evidence="2 3">CGMCC 1.10136</strain>
    </source>
</reference>
<proteinExistence type="predicted"/>
<evidence type="ECO:0000313" key="2">
    <source>
        <dbReference type="EMBL" id="TWI14278.1"/>
    </source>
</evidence>
<dbReference type="OrthoDB" id="6058500at2"/>
<dbReference type="EMBL" id="VLKP01000001">
    <property type="protein sequence ID" value="TWI14278.1"/>
    <property type="molecule type" value="Genomic_DNA"/>
</dbReference>
<dbReference type="AlphaFoldDB" id="A0A562M3B8"/>
<keyword evidence="3" id="KW-1185">Reference proteome</keyword>
<sequence>MKWQPWVVACGVGGILAGAAWPPPPIPRAKKDEASWSVPAQERVKRYSSEAYQQARQGVRWAGDASGGSNPQAAWRLAGLVYAPVPTALIMRLDNSTIERIRTGGALPDGSSLIKIEGNTIQVQQDNCQLTYQLHYQQPISASTGCPTPTAPVSDAEKRESST</sequence>